<dbReference type="EMBL" id="OU896712">
    <property type="protein sequence ID" value="CAH1173836.1"/>
    <property type="molecule type" value="Genomic_DNA"/>
</dbReference>
<dbReference type="InterPro" id="IPR037059">
    <property type="entry name" value="RHD_DNA_bind_dom_sf"/>
</dbReference>
<keyword evidence="4" id="KW-1185">Reference proteome</keyword>
<dbReference type="PROSITE" id="PS50088">
    <property type="entry name" value="ANK_REPEAT"/>
    <property type="match status" value="1"/>
</dbReference>
<feature type="domain" description="RHD" evidence="2">
    <location>
        <begin position="82"/>
        <end position="286"/>
    </location>
</feature>
<dbReference type="InterPro" id="IPR002909">
    <property type="entry name" value="IPT_dom"/>
</dbReference>
<dbReference type="Gene3D" id="2.60.40.10">
    <property type="entry name" value="Immunoglobulins"/>
    <property type="match status" value="1"/>
</dbReference>
<dbReference type="InterPro" id="IPR032397">
    <property type="entry name" value="RHD_dimer"/>
</dbReference>
<dbReference type="CDD" id="cd01177">
    <property type="entry name" value="IPT_NFkappaB"/>
    <property type="match status" value="1"/>
</dbReference>
<dbReference type="PRINTS" id="PR00057">
    <property type="entry name" value="NFKBTNSCPFCT"/>
</dbReference>
<dbReference type="GO" id="GO:0048468">
    <property type="term" value="P:cell development"/>
    <property type="evidence" value="ECO:0007669"/>
    <property type="project" value="UniProtKB-ARBA"/>
</dbReference>
<organism evidence="3 4">
    <name type="scientific">Phaedon cochleariae</name>
    <name type="common">Mustard beetle</name>
    <dbReference type="NCBI Taxonomy" id="80249"/>
    <lineage>
        <taxon>Eukaryota</taxon>
        <taxon>Metazoa</taxon>
        <taxon>Ecdysozoa</taxon>
        <taxon>Arthropoda</taxon>
        <taxon>Hexapoda</taxon>
        <taxon>Insecta</taxon>
        <taxon>Pterygota</taxon>
        <taxon>Neoptera</taxon>
        <taxon>Endopterygota</taxon>
        <taxon>Coleoptera</taxon>
        <taxon>Polyphaga</taxon>
        <taxon>Cucujiformia</taxon>
        <taxon>Chrysomeloidea</taxon>
        <taxon>Chrysomelidae</taxon>
        <taxon>Chrysomelinae</taxon>
        <taxon>Chrysomelini</taxon>
        <taxon>Phaedon</taxon>
    </lineage>
</organism>
<dbReference type="InterPro" id="IPR008967">
    <property type="entry name" value="p53-like_TF_DNA-bd_sf"/>
</dbReference>
<dbReference type="SMART" id="SM00429">
    <property type="entry name" value="IPT"/>
    <property type="match status" value="1"/>
</dbReference>
<evidence type="ECO:0000259" key="2">
    <source>
        <dbReference type="PROSITE" id="PS50254"/>
    </source>
</evidence>
<dbReference type="Pfam" id="PF00554">
    <property type="entry name" value="RHD_DNA_bind"/>
    <property type="match status" value="1"/>
</dbReference>
<dbReference type="Pfam" id="PF16179">
    <property type="entry name" value="RHD_dimer"/>
    <property type="match status" value="1"/>
</dbReference>
<dbReference type="InterPro" id="IPR036770">
    <property type="entry name" value="Ankyrin_rpt-contain_sf"/>
</dbReference>
<dbReference type="Pfam" id="PF12796">
    <property type="entry name" value="Ank_2"/>
    <property type="match status" value="1"/>
</dbReference>
<gene>
    <name evidence="3" type="ORF">PHAECO_LOCUS10219</name>
</gene>
<dbReference type="SMART" id="SM00248">
    <property type="entry name" value="ANK"/>
    <property type="match status" value="5"/>
</dbReference>
<evidence type="ECO:0000313" key="3">
    <source>
        <dbReference type="EMBL" id="CAH1173836.1"/>
    </source>
</evidence>
<dbReference type="GO" id="GO:0000978">
    <property type="term" value="F:RNA polymerase II cis-regulatory region sequence-specific DNA binding"/>
    <property type="evidence" value="ECO:0007669"/>
    <property type="project" value="TreeGrafter"/>
</dbReference>
<dbReference type="InterPro" id="IPR014756">
    <property type="entry name" value="Ig_E-set"/>
</dbReference>
<dbReference type="PANTHER" id="PTHR24169">
    <property type="entry name" value="NUCLEAR FACTOR NF-KAPPA-B PROTEIN"/>
    <property type="match status" value="1"/>
</dbReference>
<dbReference type="InterPro" id="IPR000451">
    <property type="entry name" value="NFkB/Dor"/>
</dbReference>
<dbReference type="PROSITE" id="PS50254">
    <property type="entry name" value="REL_2"/>
    <property type="match status" value="1"/>
</dbReference>
<feature type="repeat" description="ANK" evidence="1">
    <location>
        <begin position="687"/>
        <end position="719"/>
    </location>
</feature>
<dbReference type="AlphaFoldDB" id="A0A9P0DP13"/>
<dbReference type="Gene3D" id="1.25.40.20">
    <property type="entry name" value="Ankyrin repeat-containing domain"/>
    <property type="match status" value="1"/>
</dbReference>
<dbReference type="GO" id="GO:0005737">
    <property type="term" value="C:cytoplasm"/>
    <property type="evidence" value="ECO:0007669"/>
    <property type="project" value="InterPro"/>
</dbReference>
<dbReference type="SUPFAM" id="SSF48403">
    <property type="entry name" value="Ankyrin repeat"/>
    <property type="match status" value="1"/>
</dbReference>
<keyword evidence="1" id="KW-0040">ANK repeat</keyword>
<dbReference type="Gene3D" id="2.60.40.340">
    <property type="entry name" value="Rel homology domain (RHD), DNA-binding domain"/>
    <property type="match status" value="1"/>
</dbReference>
<proteinExistence type="predicted"/>
<sequence>MYMENMIVDNTLRFPLETNMNSYPNILTPPSSSEDSPQPVYFVASPNSISFQGPETYLSRDPTFSIPQSNAVINPHVLMDVQAGASLEFIEQPTDRFRFRYKSEMAGTHGSLTGVNSDKSRKQTYPTVEVRNCVGKVIVRCSIYQLATNPANQKDFMPHAHRLIMKKGKDELDDPHDIEIGPEEGYRAVFHGMGIIHTAKKNIVSELTRKKSQLKKEFIARTEGKIRELTTKELVEIKGLAESESKSINLNIVCLRFDAFIKQNGILFPLCEPIYSHGINNLKSALTGDLKISRLDHCVSEAKGGKEVYILVERVTKKNIKIRFYETDDEDRVVWEDYGKFNDLDVHHQYAIVFKTPKYRDQNINHTVKVFIELVRPSDMARSEPRDFRYIPNKDIYKAGRKRARYDYSSSTSYDSSNIGSDELPVVLNALQMDPSHNILSGLNTSNLSEELKKAMDDMNSDEFKKIYNANWEEITSIFELDAPKNVSRNIVIHHEMAEPQMNYSKICVDETEIRGHVECQMSDTSVRVVLKLEVTEDEERTAVRVIQELRSFIKSTHTKQEAIEVIKHYLGEDEKTNALHVAICRKDTDAAMFLLKIIAYYKQFHLIGNKNSDGLTPLHLGVLCHNEYLVKVCLLCRAKISATDGELNTPLHLAVTKDSSKEMFEMLLCNRDCEKISEYVDATNTNGDTALIMAIERRNMAAIKLLCMHGADVNKIHDKNGFVPLRFAIEKERTDVVKFLLSLPYVDASIKDFMNVSPLLAAISKSTSEDITNVIQKYMDDRGIKIEVKEEIEAESEEEEEEEEMEIELKDVKPQIPLDELEKLYAKVTNFTPKCLDEVSAMLDRSRNWGPLSDLLTVDHLISSGVIYSDGSMSKALLVYCVETNHNSLWTIRNFLENLDELGAVQAMDTMVRES</sequence>
<reference evidence="3" key="2">
    <citation type="submission" date="2022-10" db="EMBL/GenBank/DDBJ databases">
        <authorList>
            <consortium name="ENA_rothamsted_submissions"/>
            <consortium name="culmorum"/>
            <person name="King R."/>
        </authorList>
    </citation>
    <scope>NUCLEOTIDE SEQUENCE</scope>
</reference>
<dbReference type="GO" id="GO:0000981">
    <property type="term" value="F:DNA-binding transcription factor activity, RNA polymerase II-specific"/>
    <property type="evidence" value="ECO:0007669"/>
    <property type="project" value="TreeGrafter"/>
</dbReference>
<dbReference type="GO" id="GO:0048731">
    <property type="term" value="P:system development"/>
    <property type="evidence" value="ECO:0007669"/>
    <property type="project" value="UniProtKB-ARBA"/>
</dbReference>
<dbReference type="PANTHER" id="PTHR24169:SF28">
    <property type="entry name" value="NUCLEAR FACTOR NF-KAPPA-B P110 SUBUNIT"/>
    <property type="match status" value="1"/>
</dbReference>
<protein>
    <recommendedName>
        <fullName evidence="2">RHD domain-containing protein</fullName>
    </recommendedName>
</protein>
<dbReference type="Proteomes" id="UP001153737">
    <property type="component" value="Chromosome 6"/>
</dbReference>
<accession>A0A9P0DP13</accession>
<dbReference type="OrthoDB" id="10254686at2759"/>
<dbReference type="PROSITE" id="PS50297">
    <property type="entry name" value="ANK_REP_REGION"/>
    <property type="match status" value="1"/>
</dbReference>
<dbReference type="InterPro" id="IPR011539">
    <property type="entry name" value="RHD_DNA_bind_dom"/>
</dbReference>
<dbReference type="InterPro" id="IPR002110">
    <property type="entry name" value="Ankyrin_rpt"/>
</dbReference>
<dbReference type="SUPFAM" id="SSF81296">
    <property type="entry name" value="E set domains"/>
    <property type="match status" value="1"/>
</dbReference>
<reference evidence="3" key="1">
    <citation type="submission" date="2022-01" db="EMBL/GenBank/DDBJ databases">
        <authorList>
            <person name="King R."/>
        </authorList>
    </citation>
    <scope>NUCLEOTIDE SEQUENCE</scope>
</reference>
<dbReference type="SUPFAM" id="SSF49417">
    <property type="entry name" value="p53-like transcription factors"/>
    <property type="match status" value="1"/>
</dbReference>
<name>A0A9P0DP13_PHACE</name>
<dbReference type="InterPro" id="IPR013783">
    <property type="entry name" value="Ig-like_fold"/>
</dbReference>
<evidence type="ECO:0000313" key="4">
    <source>
        <dbReference type="Proteomes" id="UP001153737"/>
    </source>
</evidence>
<dbReference type="InterPro" id="IPR033926">
    <property type="entry name" value="IPT_NFkappaB"/>
</dbReference>
<evidence type="ECO:0000256" key="1">
    <source>
        <dbReference type="PROSITE-ProRule" id="PRU00023"/>
    </source>
</evidence>